<sequence>MRLALLAHPRHPLRPPFDGGLEAHTALTVRHLARLGHDVTVFAREGSDLEARDVGPRAGSVTVVPTLPVLPGPRPAPEADGVQEQCQTPVNGTRWWSAEPWTPPSDDVMDAALTAACQQVLGGGFDAVLNNSLSPVPLQLLEELPMLTVLHTPATLPRVLAVLGRPGWRPSPLHRWASVSAANAATWSHWIPGIDVVHNGIETELWQSGSEPVPGRAVWVGRITEEKGLHMAIEAARGAGMELHFAGPIADHDYVERMVLPLLGEDTVHRGHLDHAEVAALMGEGEVCLVTPLWAEPFGLTAVEAMAVGTPVAAVLTGAMAEVVAPQAGALAEHHTAAALTAAVHTARTRSRTATRAWGQTFSAAAMAESYDALLRQAIQRSTSSADRGPGPGPGPGLGPGPNGPTSNRTGQAHRCSPERPWGTV</sequence>
<dbReference type="InterPro" id="IPR050194">
    <property type="entry name" value="Glycosyltransferase_grp1"/>
</dbReference>
<evidence type="ECO:0000313" key="8">
    <source>
        <dbReference type="Proteomes" id="UP000297477"/>
    </source>
</evidence>
<gene>
    <name evidence="7" type="ORF">E4A49_07600</name>
</gene>
<dbReference type="Proteomes" id="UP000297477">
    <property type="component" value="Unassembled WGS sequence"/>
</dbReference>
<evidence type="ECO:0000259" key="5">
    <source>
        <dbReference type="Pfam" id="PF00534"/>
    </source>
</evidence>
<evidence type="ECO:0000256" key="3">
    <source>
        <dbReference type="ARBA" id="ARBA00022679"/>
    </source>
</evidence>
<organism evidence="7 8">
    <name type="scientific">Micrococcus lylae</name>
    <dbReference type="NCBI Taxonomy" id="1273"/>
    <lineage>
        <taxon>Bacteria</taxon>
        <taxon>Bacillati</taxon>
        <taxon>Actinomycetota</taxon>
        <taxon>Actinomycetes</taxon>
        <taxon>Micrococcales</taxon>
        <taxon>Micrococcaceae</taxon>
        <taxon>Micrococcus</taxon>
    </lineage>
</organism>
<evidence type="ECO:0000259" key="6">
    <source>
        <dbReference type="Pfam" id="PF13439"/>
    </source>
</evidence>
<evidence type="ECO:0000256" key="1">
    <source>
        <dbReference type="ARBA" id="ARBA00021292"/>
    </source>
</evidence>
<feature type="domain" description="Glycosyltransferase subfamily 4-like N-terminal" evidence="6">
    <location>
        <begin position="19"/>
        <end position="204"/>
    </location>
</feature>
<comment type="caution">
    <text evidence="7">The sequence shown here is derived from an EMBL/GenBank/DDBJ whole genome shotgun (WGS) entry which is preliminary data.</text>
</comment>
<feature type="domain" description="Glycosyl transferase family 1" evidence="5">
    <location>
        <begin position="215"/>
        <end position="346"/>
    </location>
</feature>
<dbReference type="SUPFAM" id="SSF53756">
    <property type="entry name" value="UDP-Glycosyltransferase/glycogen phosphorylase"/>
    <property type="match status" value="1"/>
</dbReference>
<dbReference type="EMBL" id="SPKT01000013">
    <property type="protein sequence ID" value="TFH98821.1"/>
    <property type="molecule type" value="Genomic_DNA"/>
</dbReference>
<dbReference type="InterPro" id="IPR028098">
    <property type="entry name" value="Glyco_trans_4-like_N"/>
</dbReference>
<feature type="region of interest" description="Disordered" evidence="4">
    <location>
        <begin position="382"/>
        <end position="425"/>
    </location>
</feature>
<keyword evidence="8" id="KW-1185">Reference proteome</keyword>
<dbReference type="InterPro" id="IPR001296">
    <property type="entry name" value="Glyco_trans_1"/>
</dbReference>
<accession>A0ABY2K2L1</accession>
<dbReference type="Gene3D" id="3.40.50.2000">
    <property type="entry name" value="Glycogen Phosphorylase B"/>
    <property type="match status" value="2"/>
</dbReference>
<evidence type="ECO:0000256" key="2">
    <source>
        <dbReference type="ARBA" id="ARBA00022676"/>
    </source>
</evidence>
<feature type="compositionally biased region" description="Pro residues" evidence="4">
    <location>
        <begin position="391"/>
        <end position="403"/>
    </location>
</feature>
<dbReference type="Pfam" id="PF13439">
    <property type="entry name" value="Glyco_transf_4"/>
    <property type="match status" value="1"/>
</dbReference>
<keyword evidence="3" id="KW-0808">Transferase</keyword>
<name>A0ABY2K2L1_9MICC</name>
<dbReference type="PANTHER" id="PTHR45947:SF3">
    <property type="entry name" value="SULFOQUINOVOSYL TRANSFERASE SQD2"/>
    <property type="match status" value="1"/>
</dbReference>
<keyword evidence="2" id="KW-0328">Glycosyltransferase</keyword>
<dbReference type="PANTHER" id="PTHR45947">
    <property type="entry name" value="SULFOQUINOVOSYL TRANSFERASE SQD2"/>
    <property type="match status" value="1"/>
</dbReference>
<dbReference type="Pfam" id="PF00534">
    <property type="entry name" value="Glycos_transf_1"/>
    <property type="match status" value="1"/>
</dbReference>
<evidence type="ECO:0000256" key="4">
    <source>
        <dbReference type="SAM" id="MobiDB-lite"/>
    </source>
</evidence>
<dbReference type="RefSeq" id="WP_082739657.1">
    <property type="nucleotide sequence ID" value="NZ_CP126965.1"/>
</dbReference>
<evidence type="ECO:0000313" key="7">
    <source>
        <dbReference type="EMBL" id="TFH98821.1"/>
    </source>
</evidence>
<proteinExistence type="predicted"/>
<protein>
    <recommendedName>
        <fullName evidence="1">D-inositol 3-phosphate glycosyltransferase</fullName>
    </recommendedName>
</protein>
<reference evidence="7 8" key="1">
    <citation type="submission" date="2019-03" db="EMBL/GenBank/DDBJ databases">
        <title>Reclassification of Micrococcus aloeverae and Micrococcus yunnanensis as later heterotypic synonyms of Micrococcus luteus.</title>
        <authorList>
            <person name="Huang C.-H."/>
        </authorList>
    </citation>
    <scope>NUCLEOTIDE SEQUENCE [LARGE SCALE GENOMIC DNA]</scope>
    <source>
        <strain evidence="7 8">BCRC 12151</strain>
    </source>
</reference>